<keyword evidence="2" id="KW-1185">Reference proteome</keyword>
<accession>A0A6J8DL43</accession>
<protein>
    <submittedName>
        <fullName evidence="1">Uncharacterized protein</fullName>
    </submittedName>
</protein>
<dbReference type="OrthoDB" id="6155487at2759"/>
<organism evidence="1 2">
    <name type="scientific">Mytilus coruscus</name>
    <name type="common">Sea mussel</name>
    <dbReference type="NCBI Taxonomy" id="42192"/>
    <lineage>
        <taxon>Eukaryota</taxon>
        <taxon>Metazoa</taxon>
        <taxon>Spiralia</taxon>
        <taxon>Lophotrochozoa</taxon>
        <taxon>Mollusca</taxon>
        <taxon>Bivalvia</taxon>
        <taxon>Autobranchia</taxon>
        <taxon>Pteriomorphia</taxon>
        <taxon>Mytilida</taxon>
        <taxon>Mytiloidea</taxon>
        <taxon>Mytilidae</taxon>
        <taxon>Mytilinae</taxon>
        <taxon>Mytilus</taxon>
    </lineage>
</organism>
<evidence type="ECO:0000313" key="1">
    <source>
        <dbReference type="EMBL" id="CAC5409328.1"/>
    </source>
</evidence>
<gene>
    <name evidence="1" type="ORF">MCOR_42632</name>
</gene>
<reference evidence="1 2" key="1">
    <citation type="submission" date="2020-06" db="EMBL/GenBank/DDBJ databases">
        <authorList>
            <person name="Li R."/>
            <person name="Bekaert M."/>
        </authorList>
    </citation>
    <scope>NUCLEOTIDE SEQUENCE [LARGE SCALE GENOMIC DNA]</scope>
    <source>
        <strain evidence="2">wild</strain>
    </source>
</reference>
<sequence>MVGFLSSAILTSASYNFLEYLSLCRIDNNLLPKRVLFLRLLEFRYKCAKKQDGFVPDLIRIAVKYDWINFLENFMKLDSFPSKAVWNRYISASVESSEKNRWQQRISVDSDFKISRTIHKHIVPHRAWVIAKTRPSFREGAKYIVDLCSVTRTEESALLFDTCGQLFFVKVVDVRLSR</sequence>
<dbReference type="AlphaFoldDB" id="A0A6J8DL43"/>
<dbReference type="Proteomes" id="UP000507470">
    <property type="component" value="Unassembled WGS sequence"/>
</dbReference>
<dbReference type="EMBL" id="CACVKT020007641">
    <property type="protein sequence ID" value="CAC5409328.1"/>
    <property type="molecule type" value="Genomic_DNA"/>
</dbReference>
<name>A0A6J8DL43_MYTCO</name>
<proteinExistence type="predicted"/>
<evidence type="ECO:0000313" key="2">
    <source>
        <dbReference type="Proteomes" id="UP000507470"/>
    </source>
</evidence>